<dbReference type="EMBL" id="KV878972">
    <property type="protein sequence ID" value="OJK02931.1"/>
    <property type="molecule type" value="Genomic_DNA"/>
</dbReference>
<sequence length="449" mass="50450">MRHFDAWFLRDPYSIFHYYPTNRRWSENIRELIQERQICAPTPSASVTTPSTPDIFKTIDPQLNSPLFTRLPPEIRSIIWSHVFGEPVLHLVQIRNQIRHVRCPNSVSAIDKNRRCCPVTAARWRTDVDTSSAASPTDSSSTNKQHLNTDPNSKLYPHTHPSLPSHLSTTPASLLRTCRAIYNEAAPQLYRQATFDVDDLSTWIAFTDQVNPTCLQEVRRLSVQVVPLGGMFHDRETSHNNNHSHIDSNNNSNSNNPPPPPAETARTPTNTSPSHSIHTYTHNPNLWTTFWQRTTTRCPHLTDLTLCIDLGRFTATATAIPTATNPATATIVGGYKLPLHAGVDAEWLRPIVRRVRGLTRFELAVTARCDAAARAGVEREVGGAERLGRLRAEIQGWVCSSRCTRFEEEQDDAAAAAAAAEYGYDSGYRFRAGKEGWQRRKRRLAICSA</sequence>
<evidence type="ECO:0000259" key="2">
    <source>
        <dbReference type="Pfam" id="PF24864"/>
    </source>
</evidence>
<organism evidence="3 4">
    <name type="scientific">Aspergillus aculeatus (strain ATCC 16872 / CBS 172.66 / WB 5094)</name>
    <dbReference type="NCBI Taxonomy" id="690307"/>
    <lineage>
        <taxon>Eukaryota</taxon>
        <taxon>Fungi</taxon>
        <taxon>Dikarya</taxon>
        <taxon>Ascomycota</taxon>
        <taxon>Pezizomycotina</taxon>
        <taxon>Eurotiomycetes</taxon>
        <taxon>Eurotiomycetidae</taxon>
        <taxon>Eurotiales</taxon>
        <taxon>Aspergillaceae</taxon>
        <taxon>Aspergillus</taxon>
        <taxon>Aspergillus subgen. Circumdati</taxon>
    </lineage>
</organism>
<name>A0A1L9X376_ASPA1</name>
<feature type="region of interest" description="Disordered" evidence="1">
    <location>
        <begin position="232"/>
        <end position="277"/>
    </location>
</feature>
<accession>A0A1L9X376</accession>
<dbReference type="OrthoDB" id="515692at2759"/>
<dbReference type="STRING" id="690307.A0A1L9X376"/>
<feature type="compositionally biased region" description="Polar residues" evidence="1">
    <location>
        <begin position="266"/>
        <end position="277"/>
    </location>
</feature>
<feature type="region of interest" description="Disordered" evidence="1">
    <location>
        <begin position="127"/>
        <end position="169"/>
    </location>
</feature>
<dbReference type="Pfam" id="PF24864">
    <property type="entry name" value="DUF7730"/>
    <property type="match status" value="1"/>
</dbReference>
<evidence type="ECO:0000256" key="1">
    <source>
        <dbReference type="SAM" id="MobiDB-lite"/>
    </source>
</evidence>
<gene>
    <name evidence="3" type="ORF">ASPACDRAFT_57904</name>
</gene>
<evidence type="ECO:0000313" key="4">
    <source>
        <dbReference type="Proteomes" id="UP000184546"/>
    </source>
</evidence>
<dbReference type="OMA" id="YSTGRRW"/>
<dbReference type="VEuPathDB" id="FungiDB:ASPACDRAFT_57904"/>
<feature type="compositionally biased region" description="Polar residues" evidence="1">
    <location>
        <begin position="143"/>
        <end position="152"/>
    </location>
</feature>
<reference evidence="4" key="1">
    <citation type="journal article" date="2017" name="Genome Biol.">
        <title>Comparative genomics reveals high biological diversity and specific adaptations in the industrially and medically important fungal genus Aspergillus.</title>
        <authorList>
            <person name="de Vries R.P."/>
            <person name="Riley R."/>
            <person name="Wiebenga A."/>
            <person name="Aguilar-Osorio G."/>
            <person name="Amillis S."/>
            <person name="Uchima C.A."/>
            <person name="Anderluh G."/>
            <person name="Asadollahi M."/>
            <person name="Askin M."/>
            <person name="Barry K."/>
            <person name="Battaglia E."/>
            <person name="Bayram O."/>
            <person name="Benocci T."/>
            <person name="Braus-Stromeyer S.A."/>
            <person name="Caldana C."/>
            <person name="Canovas D."/>
            <person name="Cerqueira G.C."/>
            <person name="Chen F."/>
            <person name="Chen W."/>
            <person name="Choi C."/>
            <person name="Clum A."/>
            <person name="Dos Santos R.A."/>
            <person name="Damasio A.R."/>
            <person name="Diallinas G."/>
            <person name="Emri T."/>
            <person name="Fekete E."/>
            <person name="Flipphi M."/>
            <person name="Freyberg S."/>
            <person name="Gallo A."/>
            <person name="Gournas C."/>
            <person name="Habgood R."/>
            <person name="Hainaut M."/>
            <person name="Harispe M.L."/>
            <person name="Henrissat B."/>
            <person name="Hilden K.S."/>
            <person name="Hope R."/>
            <person name="Hossain A."/>
            <person name="Karabika E."/>
            <person name="Karaffa L."/>
            <person name="Karanyi Z."/>
            <person name="Krasevec N."/>
            <person name="Kuo A."/>
            <person name="Kusch H."/>
            <person name="LaButti K."/>
            <person name="Lagendijk E.L."/>
            <person name="Lapidus A."/>
            <person name="Levasseur A."/>
            <person name="Lindquist E."/>
            <person name="Lipzen A."/>
            <person name="Logrieco A.F."/>
            <person name="MacCabe A."/>
            <person name="Maekelae M.R."/>
            <person name="Malavazi I."/>
            <person name="Melin P."/>
            <person name="Meyer V."/>
            <person name="Mielnichuk N."/>
            <person name="Miskei M."/>
            <person name="Molnar A.P."/>
            <person name="Mule G."/>
            <person name="Ngan C.Y."/>
            <person name="Orejas M."/>
            <person name="Orosz E."/>
            <person name="Ouedraogo J.P."/>
            <person name="Overkamp K.M."/>
            <person name="Park H.-S."/>
            <person name="Perrone G."/>
            <person name="Piumi F."/>
            <person name="Punt P.J."/>
            <person name="Ram A.F."/>
            <person name="Ramon A."/>
            <person name="Rauscher S."/>
            <person name="Record E."/>
            <person name="Riano-Pachon D.M."/>
            <person name="Robert V."/>
            <person name="Roehrig J."/>
            <person name="Ruller R."/>
            <person name="Salamov A."/>
            <person name="Salih N.S."/>
            <person name="Samson R.A."/>
            <person name="Sandor E."/>
            <person name="Sanguinetti M."/>
            <person name="Schuetze T."/>
            <person name="Sepcic K."/>
            <person name="Shelest E."/>
            <person name="Sherlock G."/>
            <person name="Sophianopoulou V."/>
            <person name="Squina F.M."/>
            <person name="Sun H."/>
            <person name="Susca A."/>
            <person name="Todd R.B."/>
            <person name="Tsang A."/>
            <person name="Unkles S.E."/>
            <person name="van de Wiele N."/>
            <person name="van Rossen-Uffink D."/>
            <person name="Oliveira J.V."/>
            <person name="Vesth T.C."/>
            <person name="Visser J."/>
            <person name="Yu J.-H."/>
            <person name="Zhou M."/>
            <person name="Andersen M.R."/>
            <person name="Archer D.B."/>
            <person name="Baker S.E."/>
            <person name="Benoit I."/>
            <person name="Brakhage A.A."/>
            <person name="Braus G.H."/>
            <person name="Fischer R."/>
            <person name="Frisvad J.C."/>
            <person name="Goldman G.H."/>
            <person name="Houbraken J."/>
            <person name="Oakley B."/>
            <person name="Pocsi I."/>
            <person name="Scazzocchio C."/>
            <person name="Seiboth B."/>
            <person name="vanKuyk P.A."/>
            <person name="Wortman J."/>
            <person name="Dyer P.S."/>
            <person name="Grigoriev I.V."/>
        </authorList>
    </citation>
    <scope>NUCLEOTIDE SEQUENCE [LARGE SCALE GENOMIC DNA]</scope>
    <source>
        <strain evidence="4">ATCC 16872 / CBS 172.66 / WB 5094</strain>
    </source>
</reference>
<dbReference type="AlphaFoldDB" id="A0A1L9X376"/>
<feature type="compositionally biased region" description="Low complexity" evidence="1">
    <location>
        <begin position="129"/>
        <end position="142"/>
    </location>
</feature>
<keyword evidence="4" id="KW-1185">Reference proteome</keyword>
<dbReference type="RefSeq" id="XP_020059270.1">
    <property type="nucleotide sequence ID" value="XM_020203294.1"/>
</dbReference>
<evidence type="ECO:0000313" key="3">
    <source>
        <dbReference type="EMBL" id="OJK02931.1"/>
    </source>
</evidence>
<dbReference type="PANTHER" id="PTHR38790:SF4">
    <property type="entry name" value="2EXR DOMAIN-CONTAINING PROTEIN"/>
    <property type="match status" value="1"/>
</dbReference>
<feature type="compositionally biased region" description="Low complexity" evidence="1">
    <location>
        <begin position="239"/>
        <end position="255"/>
    </location>
</feature>
<feature type="domain" description="DUF7730" evidence="2">
    <location>
        <begin position="61"/>
        <end position="239"/>
    </location>
</feature>
<dbReference type="InterPro" id="IPR056632">
    <property type="entry name" value="DUF7730"/>
</dbReference>
<proteinExistence type="predicted"/>
<dbReference type="PANTHER" id="PTHR38790">
    <property type="entry name" value="2EXR DOMAIN-CONTAINING PROTEIN-RELATED"/>
    <property type="match status" value="1"/>
</dbReference>
<dbReference type="GeneID" id="30977108"/>
<dbReference type="Proteomes" id="UP000184546">
    <property type="component" value="Unassembled WGS sequence"/>
</dbReference>
<protein>
    <recommendedName>
        <fullName evidence="2">DUF7730 domain-containing protein</fullName>
    </recommendedName>
</protein>